<dbReference type="InterPro" id="IPR047127">
    <property type="entry name" value="MutT-like"/>
</dbReference>
<evidence type="ECO:0000256" key="11">
    <source>
        <dbReference type="ARBA" id="ARBA00038905"/>
    </source>
</evidence>
<dbReference type="GO" id="GO:0035539">
    <property type="term" value="F:8-oxo-7,8-dihydrodeoxyguanosine triphosphate pyrophosphatase activity"/>
    <property type="evidence" value="ECO:0007669"/>
    <property type="project" value="UniProtKB-EC"/>
</dbReference>
<dbReference type="PANTHER" id="PTHR47707:SF1">
    <property type="entry name" value="NUDIX HYDROLASE FAMILY PROTEIN"/>
    <property type="match status" value="1"/>
</dbReference>
<dbReference type="GO" id="GO:0046872">
    <property type="term" value="F:metal ion binding"/>
    <property type="evidence" value="ECO:0007669"/>
    <property type="project" value="UniProtKB-KW"/>
</dbReference>
<organism evidence="13 14">
    <name type="scientific">Halalkalibacter akibai (strain ATCC 43226 / DSM 21942 / CIP 109018 / JCM 9157 / 1139)</name>
    <name type="common">Bacillus akibai</name>
    <dbReference type="NCBI Taxonomy" id="1236973"/>
    <lineage>
        <taxon>Bacteria</taxon>
        <taxon>Bacillati</taxon>
        <taxon>Bacillota</taxon>
        <taxon>Bacilli</taxon>
        <taxon>Bacillales</taxon>
        <taxon>Bacillaceae</taxon>
        <taxon>Halalkalibacter</taxon>
    </lineage>
</organism>
<name>W4QY85_HALA3</name>
<sequence>MKEVTVVGAVIKNKHNQILCAQRASHMVLADYWEFPGGKVESGEDFQEALIREIEEELACTISIEAKITETTYDYDFARVHLHTYWCSLVDRDPIAKEHAELRWLSVDSLVDLNWAPADLPTIEIITN</sequence>
<dbReference type="RefSeq" id="WP_035666686.1">
    <property type="nucleotide sequence ID" value="NZ_BAUV01000038.1"/>
</dbReference>
<dbReference type="PROSITE" id="PS51462">
    <property type="entry name" value="NUDIX"/>
    <property type="match status" value="1"/>
</dbReference>
<keyword evidence="8" id="KW-0460">Magnesium</keyword>
<keyword evidence="5" id="KW-0479">Metal-binding</keyword>
<proteinExistence type="inferred from homology"/>
<dbReference type="EMBL" id="BAUV01000038">
    <property type="protein sequence ID" value="GAE36613.1"/>
    <property type="molecule type" value="Genomic_DNA"/>
</dbReference>
<accession>W4QY85</accession>
<comment type="caution">
    <text evidence="13">The sequence shown here is derived from an EMBL/GenBank/DDBJ whole genome shotgun (WGS) entry which is preliminary data.</text>
</comment>
<dbReference type="Gene3D" id="3.90.79.10">
    <property type="entry name" value="Nucleoside Triphosphate Pyrophosphohydrolase"/>
    <property type="match status" value="1"/>
</dbReference>
<evidence type="ECO:0000256" key="3">
    <source>
        <dbReference type="ARBA" id="ARBA00022457"/>
    </source>
</evidence>
<keyword evidence="7" id="KW-0378">Hydrolase</keyword>
<keyword evidence="6" id="KW-0227">DNA damage</keyword>
<evidence type="ECO:0000256" key="2">
    <source>
        <dbReference type="ARBA" id="ARBA00005582"/>
    </source>
</evidence>
<keyword evidence="3" id="KW-0515">Mutator protein</keyword>
<dbReference type="SUPFAM" id="SSF55811">
    <property type="entry name" value="Nudix"/>
    <property type="match status" value="1"/>
</dbReference>
<dbReference type="STRING" id="1236973.JCM9157_3813"/>
<evidence type="ECO:0000256" key="10">
    <source>
        <dbReference type="ARBA" id="ARBA00035861"/>
    </source>
</evidence>
<dbReference type="OrthoDB" id="9810648at2"/>
<evidence type="ECO:0000256" key="4">
    <source>
        <dbReference type="ARBA" id="ARBA00022705"/>
    </source>
</evidence>
<evidence type="ECO:0000313" key="13">
    <source>
        <dbReference type="EMBL" id="GAE36613.1"/>
    </source>
</evidence>
<evidence type="ECO:0000256" key="6">
    <source>
        <dbReference type="ARBA" id="ARBA00022763"/>
    </source>
</evidence>
<dbReference type="InterPro" id="IPR000086">
    <property type="entry name" value="NUDIX_hydrolase_dom"/>
</dbReference>
<dbReference type="GO" id="GO:0006281">
    <property type="term" value="P:DNA repair"/>
    <property type="evidence" value="ECO:0007669"/>
    <property type="project" value="UniProtKB-KW"/>
</dbReference>
<reference evidence="13 14" key="1">
    <citation type="journal article" date="2014" name="Genome Announc.">
        <title>Draft Genome Sequences of Three Alkaliphilic Bacillus Strains, Bacillus wakoensis JCM 9140T, Bacillus akibai JCM 9157T, and Bacillus hemicellulosilyticus JCM 9152T.</title>
        <authorList>
            <person name="Yuki M."/>
            <person name="Oshima K."/>
            <person name="Suda W."/>
            <person name="Oshida Y."/>
            <person name="Kitamura K."/>
            <person name="Iida T."/>
            <person name="Hattori M."/>
            <person name="Ohkuma M."/>
        </authorList>
    </citation>
    <scope>NUCLEOTIDE SEQUENCE [LARGE SCALE GENOMIC DNA]</scope>
    <source>
        <strain evidence="13 14">JCM 9157</strain>
    </source>
</reference>
<protein>
    <recommendedName>
        <fullName evidence="11">8-oxo-dGTP diphosphatase</fullName>
        <ecNumber evidence="11">3.6.1.55</ecNumber>
    </recommendedName>
</protein>
<evidence type="ECO:0000313" key="14">
    <source>
        <dbReference type="Proteomes" id="UP000018896"/>
    </source>
</evidence>
<comment type="cofactor">
    <cofactor evidence="1">
        <name>Mg(2+)</name>
        <dbReference type="ChEBI" id="CHEBI:18420"/>
    </cofactor>
</comment>
<dbReference type="EC" id="3.6.1.55" evidence="11"/>
<dbReference type="GO" id="GO:0044716">
    <property type="term" value="F:8-oxo-GDP phosphatase activity"/>
    <property type="evidence" value="ECO:0007669"/>
    <property type="project" value="TreeGrafter"/>
</dbReference>
<evidence type="ECO:0000256" key="1">
    <source>
        <dbReference type="ARBA" id="ARBA00001946"/>
    </source>
</evidence>
<gene>
    <name evidence="13" type="ORF">JCM9157_3813</name>
</gene>
<dbReference type="Proteomes" id="UP000018896">
    <property type="component" value="Unassembled WGS sequence"/>
</dbReference>
<keyword evidence="14" id="KW-1185">Reference proteome</keyword>
<evidence type="ECO:0000256" key="7">
    <source>
        <dbReference type="ARBA" id="ARBA00022801"/>
    </source>
</evidence>
<dbReference type="GO" id="GO:0044715">
    <property type="term" value="F:8-oxo-dGDP phosphatase activity"/>
    <property type="evidence" value="ECO:0007669"/>
    <property type="project" value="TreeGrafter"/>
</dbReference>
<evidence type="ECO:0000259" key="12">
    <source>
        <dbReference type="PROSITE" id="PS51462"/>
    </source>
</evidence>
<dbReference type="PRINTS" id="PR00502">
    <property type="entry name" value="NUDIXFAMILY"/>
</dbReference>
<keyword evidence="4" id="KW-0235">DNA replication</keyword>
<dbReference type="AlphaFoldDB" id="W4QY85"/>
<comment type="catalytic activity">
    <reaction evidence="10">
        <text>8-oxo-dGTP + H2O = 8-oxo-dGMP + diphosphate + H(+)</text>
        <dbReference type="Rhea" id="RHEA:31575"/>
        <dbReference type="ChEBI" id="CHEBI:15377"/>
        <dbReference type="ChEBI" id="CHEBI:15378"/>
        <dbReference type="ChEBI" id="CHEBI:33019"/>
        <dbReference type="ChEBI" id="CHEBI:63224"/>
        <dbReference type="ChEBI" id="CHEBI:77896"/>
        <dbReference type="EC" id="3.6.1.55"/>
    </reaction>
</comment>
<dbReference type="GO" id="GO:0006260">
    <property type="term" value="P:DNA replication"/>
    <property type="evidence" value="ECO:0007669"/>
    <property type="project" value="UniProtKB-KW"/>
</dbReference>
<comment type="similarity">
    <text evidence="2">Belongs to the Nudix hydrolase family.</text>
</comment>
<evidence type="ECO:0000256" key="5">
    <source>
        <dbReference type="ARBA" id="ARBA00022723"/>
    </source>
</evidence>
<dbReference type="InterPro" id="IPR020476">
    <property type="entry name" value="Nudix_hydrolase"/>
</dbReference>
<dbReference type="InterPro" id="IPR015797">
    <property type="entry name" value="NUDIX_hydrolase-like_dom_sf"/>
</dbReference>
<dbReference type="Pfam" id="PF00293">
    <property type="entry name" value="NUDIX"/>
    <property type="match status" value="1"/>
</dbReference>
<dbReference type="eggNOG" id="COG0494">
    <property type="taxonomic scope" value="Bacteria"/>
</dbReference>
<dbReference type="CDD" id="cd03425">
    <property type="entry name" value="NUDIX_MutT_NudA_like"/>
    <property type="match status" value="1"/>
</dbReference>
<evidence type="ECO:0000256" key="9">
    <source>
        <dbReference type="ARBA" id="ARBA00023204"/>
    </source>
</evidence>
<feature type="domain" description="Nudix hydrolase" evidence="12">
    <location>
        <begin position="1"/>
        <end position="127"/>
    </location>
</feature>
<dbReference type="GO" id="GO:0008413">
    <property type="term" value="F:8-oxo-7,8-dihydroguanosine triphosphate pyrophosphatase activity"/>
    <property type="evidence" value="ECO:0007669"/>
    <property type="project" value="TreeGrafter"/>
</dbReference>
<dbReference type="PANTHER" id="PTHR47707">
    <property type="entry name" value="8-OXO-DGTP DIPHOSPHATASE"/>
    <property type="match status" value="1"/>
</dbReference>
<keyword evidence="9" id="KW-0234">DNA repair</keyword>
<evidence type="ECO:0000256" key="8">
    <source>
        <dbReference type="ARBA" id="ARBA00022842"/>
    </source>
</evidence>